<dbReference type="AlphaFoldDB" id="A0A060DL15"/>
<evidence type="ECO:0000256" key="5">
    <source>
        <dbReference type="ARBA" id="ARBA00023285"/>
    </source>
</evidence>
<reference evidence="7 9" key="1">
    <citation type="journal article" date="2014" name="Genome Announc.">
        <title>Complete Genome Sequence of the Model Rhizosphere Strain Azospirillum brasilense Az39, Successfully Applied in Agriculture.</title>
        <authorList>
            <person name="Rivera D."/>
            <person name="Revale S."/>
            <person name="Molina R."/>
            <person name="Gualpa J."/>
            <person name="Puente M."/>
            <person name="Maroniche G."/>
            <person name="Paris G."/>
            <person name="Baker D."/>
            <person name="Clavijo B."/>
            <person name="McLay K."/>
            <person name="Spaepen S."/>
            <person name="Perticari A."/>
            <person name="Vazquez M."/>
            <person name="Wisniewski-Dye F."/>
            <person name="Watkins C."/>
            <person name="Martinez-Abarca F."/>
            <person name="Vanderleyden J."/>
            <person name="Cassan F."/>
        </authorList>
    </citation>
    <scope>NUCLEOTIDE SEQUENCE [LARGE SCALE GENOMIC DNA]</scope>
    <source>
        <strain evidence="7 9">Az39</strain>
        <plasmid evidence="7">AbAZ39_p1</plasmid>
    </source>
</reference>
<feature type="domain" description="Methylmalonyl-CoA mutase alpha/beta chain catalytic" evidence="6">
    <location>
        <begin position="46"/>
        <end position="461"/>
    </location>
</feature>
<keyword evidence="7" id="KW-0614">Plasmid</keyword>
<evidence type="ECO:0000313" key="8">
    <source>
        <dbReference type="EMBL" id="MFL7904530.1"/>
    </source>
</evidence>
<proteinExistence type="inferred from homology"/>
<dbReference type="SUPFAM" id="SSF51703">
    <property type="entry name" value="Cobalamin (vitamin B12)-dependent enzymes"/>
    <property type="match status" value="1"/>
</dbReference>
<dbReference type="InterPro" id="IPR006099">
    <property type="entry name" value="MeMalonylCoA_mutase_a/b_cat"/>
</dbReference>
<geneLocation type="plasmid" evidence="7 9">
    <name>AbAZ39_p1</name>
</geneLocation>
<dbReference type="Pfam" id="PF01642">
    <property type="entry name" value="MM_CoA_mutase"/>
    <property type="match status" value="1"/>
</dbReference>
<evidence type="ECO:0000313" key="7">
    <source>
        <dbReference type="EMBL" id="AIB13485.1"/>
    </source>
</evidence>
<name>A0A060DL15_9PROT</name>
<dbReference type="InterPro" id="IPR016176">
    <property type="entry name" value="Cbl-dep_enz_cat"/>
</dbReference>
<comment type="cofactor">
    <cofactor evidence="1">
        <name>adenosylcob(III)alamin</name>
        <dbReference type="ChEBI" id="CHEBI:18408"/>
    </cofactor>
</comment>
<dbReference type="Gene3D" id="3.40.50.280">
    <property type="entry name" value="Cobalamin-binding domain"/>
    <property type="match status" value="1"/>
</dbReference>
<dbReference type="GO" id="GO:0019678">
    <property type="term" value="P:propionate metabolic process, methylmalonyl pathway"/>
    <property type="evidence" value="ECO:0007669"/>
    <property type="project" value="TreeGrafter"/>
</dbReference>
<evidence type="ECO:0000313" key="9">
    <source>
        <dbReference type="Proteomes" id="UP000027186"/>
    </source>
</evidence>
<keyword evidence="4" id="KW-0413">Isomerase</keyword>
<dbReference type="GO" id="GO:0046872">
    <property type="term" value="F:metal ion binding"/>
    <property type="evidence" value="ECO:0007669"/>
    <property type="project" value="InterPro"/>
</dbReference>
<comment type="similarity">
    <text evidence="2">Belongs to the methylmalonyl-CoA mutase family.</text>
</comment>
<dbReference type="GO" id="GO:0004494">
    <property type="term" value="F:methylmalonyl-CoA mutase activity"/>
    <property type="evidence" value="ECO:0007669"/>
    <property type="project" value="UniProtKB-EC"/>
</dbReference>
<dbReference type="RefSeq" id="WP_051658165.1">
    <property type="nucleotide sequence ID" value="NZ_CP007794.1"/>
</dbReference>
<evidence type="ECO:0000313" key="10">
    <source>
        <dbReference type="Proteomes" id="UP001628281"/>
    </source>
</evidence>
<dbReference type="EMBL" id="JBJLSN010000051">
    <property type="protein sequence ID" value="MFL7904530.1"/>
    <property type="molecule type" value="Genomic_DNA"/>
</dbReference>
<keyword evidence="3" id="KW-0846">Cobalamin</keyword>
<dbReference type="InterPro" id="IPR036724">
    <property type="entry name" value="Cobalamin-bd_sf"/>
</dbReference>
<evidence type="ECO:0000256" key="1">
    <source>
        <dbReference type="ARBA" id="ARBA00001922"/>
    </source>
</evidence>
<reference evidence="8 10" key="2">
    <citation type="submission" date="2024-11" db="EMBL/GenBank/DDBJ databases">
        <title>Draft genome sequences of two bacteria associated to sugarcane roots in Colombia.</title>
        <authorList>
            <person name="Pardo-Diaz S."/>
            <person name="Masmela-Mendoza J."/>
            <person name="Delgadillo-Duran P."/>
            <person name="Bautista E.J."/>
            <person name="Rojas-Tapias D.F."/>
        </authorList>
    </citation>
    <scope>NUCLEOTIDE SEQUENCE [LARGE SCALE GENOMIC DNA]</scope>
    <source>
        <strain evidence="8 10">Ap18</strain>
    </source>
</reference>
<organism evidence="7 9">
    <name type="scientific">Azospirillum argentinense</name>
    <dbReference type="NCBI Taxonomy" id="2970906"/>
    <lineage>
        <taxon>Bacteria</taxon>
        <taxon>Pseudomonadati</taxon>
        <taxon>Pseudomonadota</taxon>
        <taxon>Alphaproteobacteria</taxon>
        <taxon>Rhodospirillales</taxon>
        <taxon>Azospirillaceae</taxon>
        <taxon>Azospirillum</taxon>
    </lineage>
</organism>
<protein>
    <submittedName>
        <fullName evidence="7 8">Methylmalonyl-CoA mutase</fullName>
    </submittedName>
</protein>
<accession>A0A060DL15</accession>
<evidence type="ECO:0000256" key="2">
    <source>
        <dbReference type="ARBA" id="ARBA00008465"/>
    </source>
</evidence>
<dbReference type="CDD" id="cd03677">
    <property type="entry name" value="MM_CoA_mutase_beta"/>
    <property type="match status" value="1"/>
</dbReference>
<dbReference type="Proteomes" id="UP001628281">
    <property type="component" value="Unassembled WGS sequence"/>
</dbReference>
<keyword evidence="5" id="KW-0170">Cobalt</keyword>
<keyword evidence="10" id="KW-1185">Reference proteome</keyword>
<sequence>MDDRRDDAETIFATEFPPATREQWRVLVDKGLKGAPFEKRLVTRLYEGIAVQPLYTAEDWPAAGDPSGLPGFAPFTRGGHAGGAGPDGWDILTEHDAADPKAANAAILTDLLRGATAIRLRLDRPDSPGIAIDRLDDLDRTLANVYPEMVPLSLEAGGDAVAGAALLAALWRRRSVMPDKARGAFNADPIGTLAAADALPGSLEAALADTAALAAWTARNFPHVTAVGVDSSPWHDAGATESQDLAAAMATGVAYLRALTAAGLDIDTACRQIAFTLSVGCDQFLSIAKLRAARRLWGRIAEASGASESARAMHLTARTARRIMARRDPWVNMLRTTVAGFAAGVGGADAVAVLPFDAALGESDDFARRIARNSQILLKEESSLARVADPAGGSWYVETLTEQLAQAAWAEFQDIERRGGIAAVLADGSLARTIAGSWAQREANIARRKDPLTGVSEFPNLLEQPVVRPSPVPRHHDDVAVAPAAVGSGSLDDLVEAATGGATRAGLTAALARGTPARVEPLPRHRLHESFEALRDAADRHKLAHGSWPTVFLANIGPVAQHTARATYAKNLFEAGGIQALGNNGFPDAESMAAAFRVSGARIAVLCGSDALYEAHAAPFAQALKAAGVEHLFLAGNPGDRRADLTAAGIDEFVSVGCDVLSVLRATLARLGVPL</sequence>
<evidence type="ECO:0000256" key="4">
    <source>
        <dbReference type="ARBA" id="ARBA00023235"/>
    </source>
</evidence>
<dbReference type="GO" id="GO:0031419">
    <property type="term" value="F:cobalamin binding"/>
    <property type="evidence" value="ECO:0007669"/>
    <property type="project" value="UniProtKB-KW"/>
</dbReference>
<dbReference type="Gene3D" id="3.20.20.240">
    <property type="entry name" value="Methylmalonyl-CoA mutase"/>
    <property type="match status" value="1"/>
</dbReference>
<dbReference type="Proteomes" id="UP000027186">
    <property type="component" value="Plasmid AbAZ39_p1"/>
</dbReference>
<dbReference type="EMBL" id="CP007794">
    <property type="protein sequence ID" value="AIB13485.1"/>
    <property type="molecule type" value="Genomic_DNA"/>
</dbReference>
<gene>
    <name evidence="7" type="ORF">ABAZ39_16205</name>
    <name evidence="8" type="ORF">ACJ41P_25615</name>
</gene>
<dbReference type="GO" id="GO:0005737">
    <property type="term" value="C:cytoplasm"/>
    <property type="evidence" value="ECO:0007669"/>
    <property type="project" value="TreeGrafter"/>
</dbReference>
<dbReference type="SUPFAM" id="SSF52242">
    <property type="entry name" value="Cobalamin (vitamin B12)-binding domain"/>
    <property type="match status" value="1"/>
</dbReference>
<dbReference type="PANTHER" id="PTHR48101:SF4">
    <property type="entry name" value="METHYLMALONYL-COA MUTASE, MITOCHONDRIAL"/>
    <property type="match status" value="1"/>
</dbReference>
<dbReference type="KEGG" id="abq:ABAZ39_16205"/>
<dbReference type="PANTHER" id="PTHR48101">
    <property type="entry name" value="METHYLMALONYL-COA MUTASE, MITOCHONDRIAL-RELATED"/>
    <property type="match status" value="1"/>
</dbReference>
<evidence type="ECO:0000256" key="3">
    <source>
        <dbReference type="ARBA" id="ARBA00022628"/>
    </source>
</evidence>
<evidence type="ECO:0000259" key="6">
    <source>
        <dbReference type="Pfam" id="PF01642"/>
    </source>
</evidence>